<dbReference type="AlphaFoldDB" id="A0A9N8UZB8"/>
<evidence type="ECO:0000313" key="2">
    <source>
        <dbReference type="EMBL" id="CAG8432746.1"/>
    </source>
</evidence>
<evidence type="ECO:0000313" key="3">
    <source>
        <dbReference type="Proteomes" id="UP000789706"/>
    </source>
</evidence>
<comment type="caution">
    <text evidence="2">The sequence shown here is derived from an EMBL/GenBank/DDBJ whole genome shotgun (WGS) entry which is preliminary data.</text>
</comment>
<dbReference type="InterPro" id="IPR027417">
    <property type="entry name" value="P-loop_NTPase"/>
</dbReference>
<organism evidence="2 3">
    <name type="scientific">Diversispora eburnea</name>
    <dbReference type="NCBI Taxonomy" id="1213867"/>
    <lineage>
        <taxon>Eukaryota</taxon>
        <taxon>Fungi</taxon>
        <taxon>Fungi incertae sedis</taxon>
        <taxon>Mucoromycota</taxon>
        <taxon>Glomeromycotina</taxon>
        <taxon>Glomeromycetes</taxon>
        <taxon>Diversisporales</taxon>
        <taxon>Diversisporaceae</taxon>
        <taxon>Diversispora</taxon>
    </lineage>
</organism>
<dbReference type="EMBL" id="CAJVPK010000002">
    <property type="protein sequence ID" value="CAG8432746.1"/>
    <property type="molecule type" value="Genomic_DNA"/>
</dbReference>
<dbReference type="Gene3D" id="3.40.50.300">
    <property type="entry name" value="P-loop containing nucleotide triphosphate hydrolases"/>
    <property type="match status" value="1"/>
</dbReference>
<dbReference type="PANTHER" id="PTHR10285">
    <property type="entry name" value="URIDINE KINASE"/>
    <property type="match status" value="1"/>
</dbReference>
<evidence type="ECO:0000259" key="1">
    <source>
        <dbReference type="Pfam" id="PF07693"/>
    </source>
</evidence>
<feature type="domain" description="KAP NTPase" evidence="1">
    <location>
        <begin position="51"/>
        <end position="106"/>
    </location>
</feature>
<keyword evidence="3" id="KW-1185">Reference proteome</keyword>
<reference evidence="2" key="1">
    <citation type="submission" date="2021-06" db="EMBL/GenBank/DDBJ databases">
        <authorList>
            <person name="Kallberg Y."/>
            <person name="Tangrot J."/>
            <person name="Rosling A."/>
        </authorList>
    </citation>
    <scope>NUCLEOTIDE SEQUENCE</scope>
    <source>
        <strain evidence="2">AZ414A</strain>
    </source>
</reference>
<gene>
    <name evidence="2" type="ORF">DEBURN_LOCUS74</name>
</gene>
<dbReference type="OrthoDB" id="347435at2759"/>
<protein>
    <submittedName>
        <fullName evidence="2">7073_t:CDS:1</fullName>
    </submittedName>
</protein>
<dbReference type="InterPro" id="IPR011646">
    <property type="entry name" value="KAP_P-loop"/>
</dbReference>
<accession>A0A9N8UZB8</accession>
<dbReference type="SUPFAM" id="SSF52540">
    <property type="entry name" value="P-loop containing nucleoside triphosphate hydrolases"/>
    <property type="match status" value="1"/>
</dbReference>
<dbReference type="Pfam" id="PF07693">
    <property type="entry name" value="KAP_NTPase"/>
    <property type="match status" value="1"/>
</dbReference>
<dbReference type="Proteomes" id="UP000789706">
    <property type="component" value="Unassembled WGS sequence"/>
</dbReference>
<proteinExistence type="predicted"/>
<sequence>MHIASSGTSWDVPGCDKGTIEFRTIMNNITPKISEISRFILNNFNELRKIPNLISKPLIIGINGPQGCGKTTLVGKVSKYLKDTNNLSVLNCSIDDFYLTHKDQIKLSQKYLGNLLLEYRGEPGTHDISLGTRTLKNLCIAHENFYKKLELGINSNEPNEVLIPVYDKSLNNGRGDRTEKENWIKVKSSFNIILFEGWLLGFKHLCKDQLELVYHSFIHIDTEDINYVYQWRLEQERKIGLGKVGMTDEQVYDFVESIMEDI</sequence>
<name>A0A9N8UZB8_9GLOM</name>